<proteinExistence type="predicted"/>
<evidence type="ECO:0000256" key="1">
    <source>
        <dbReference type="SAM" id="SignalP"/>
    </source>
</evidence>
<organism evidence="2 3">
    <name type="scientific">Methylobacterium brachiatum</name>
    <dbReference type="NCBI Taxonomy" id="269660"/>
    <lineage>
        <taxon>Bacteria</taxon>
        <taxon>Pseudomonadati</taxon>
        <taxon>Pseudomonadota</taxon>
        <taxon>Alphaproteobacteria</taxon>
        <taxon>Hyphomicrobiales</taxon>
        <taxon>Methylobacteriaceae</taxon>
        <taxon>Methylobacterium</taxon>
    </lineage>
</organism>
<evidence type="ECO:0000313" key="2">
    <source>
        <dbReference type="EMBL" id="MDQ0543838.1"/>
    </source>
</evidence>
<evidence type="ECO:0000313" key="3">
    <source>
        <dbReference type="Proteomes" id="UP001223420"/>
    </source>
</evidence>
<keyword evidence="1" id="KW-0732">Signal</keyword>
<name>A0AAJ1WY21_9HYPH</name>
<feature type="signal peptide" evidence="1">
    <location>
        <begin position="1"/>
        <end position="21"/>
    </location>
</feature>
<comment type="caution">
    <text evidence="2">The sequence shown here is derived from an EMBL/GenBank/DDBJ whole genome shotgun (WGS) entry which is preliminary data.</text>
</comment>
<feature type="chain" id="PRO_5042555679" description="DUF3617 family protein" evidence="1">
    <location>
        <begin position="22"/>
        <end position="133"/>
    </location>
</feature>
<dbReference type="AlphaFoldDB" id="A0AAJ1WY21"/>
<sequence>MKPVAPLLYAAGVFSASVACAGSLKAEPLPLSHGSYVQADLACEGAPLAALRTYDGQGLGGPHDSKCVSRIVDAHGKTYRIATSCAAAGDGSPVAPTTTSETVFVQSRRSFKTADGSAGDQGGVSYKLCPGSK</sequence>
<dbReference type="EMBL" id="JAUSWL010000004">
    <property type="protein sequence ID" value="MDQ0543838.1"/>
    <property type="molecule type" value="Genomic_DNA"/>
</dbReference>
<gene>
    <name evidence="2" type="ORF">QO001_002767</name>
</gene>
<dbReference type="RefSeq" id="WP_230366361.1">
    <property type="nucleotide sequence ID" value="NZ_JAJALK010000005.1"/>
</dbReference>
<reference evidence="2" key="1">
    <citation type="submission" date="2023-07" db="EMBL/GenBank/DDBJ databases">
        <title>Genomic Encyclopedia of Type Strains, Phase IV (KMG-IV): sequencing the most valuable type-strain genomes for metagenomic binning, comparative biology and taxonomic classification.</title>
        <authorList>
            <person name="Goeker M."/>
        </authorList>
    </citation>
    <scope>NUCLEOTIDE SEQUENCE</scope>
    <source>
        <strain evidence="2">DSM 19569</strain>
    </source>
</reference>
<dbReference type="Proteomes" id="UP001223420">
    <property type="component" value="Unassembled WGS sequence"/>
</dbReference>
<dbReference type="PROSITE" id="PS51257">
    <property type="entry name" value="PROKAR_LIPOPROTEIN"/>
    <property type="match status" value="1"/>
</dbReference>
<evidence type="ECO:0008006" key="4">
    <source>
        <dbReference type="Google" id="ProtNLM"/>
    </source>
</evidence>
<protein>
    <recommendedName>
        <fullName evidence="4">DUF3617 family protein</fullName>
    </recommendedName>
</protein>
<accession>A0AAJ1WY21</accession>